<dbReference type="GO" id="GO:0019343">
    <property type="term" value="P:cysteine biosynthetic process via cystathionine"/>
    <property type="evidence" value="ECO:0007669"/>
    <property type="project" value="TreeGrafter"/>
</dbReference>
<dbReference type="PANTHER" id="PTHR11808:SF15">
    <property type="entry name" value="CYSTATHIONINE GAMMA-LYASE"/>
    <property type="match status" value="1"/>
</dbReference>
<dbReference type="InterPro" id="IPR054542">
    <property type="entry name" value="Cys_met_metab_PP"/>
</dbReference>
<name>A0A3L7IS53_9MICO</name>
<evidence type="ECO:0000313" key="6">
    <source>
        <dbReference type="EMBL" id="RLQ80977.1"/>
    </source>
</evidence>
<dbReference type="InterPro" id="IPR000277">
    <property type="entry name" value="Cys/Met-Metab_PyrdxlP-dep_enz"/>
</dbReference>
<comment type="similarity">
    <text evidence="2 5">Belongs to the trans-sulfuration enzymes family.</text>
</comment>
<dbReference type="SUPFAM" id="SSF53383">
    <property type="entry name" value="PLP-dependent transferases"/>
    <property type="match status" value="1"/>
</dbReference>
<dbReference type="InterPro" id="IPR015421">
    <property type="entry name" value="PyrdxlP-dep_Trfase_major"/>
</dbReference>
<protein>
    <submittedName>
        <fullName evidence="6">Cystathionine gamma-synthase</fullName>
        <ecNumber evidence="6">2.5.1.48</ecNumber>
    </submittedName>
</protein>
<dbReference type="GO" id="GO:0003962">
    <property type="term" value="F:cystathionine gamma-synthase activity"/>
    <property type="evidence" value="ECO:0007669"/>
    <property type="project" value="UniProtKB-EC"/>
</dbReference>
<keyword evidence="6" id="KW-0808">Transferase</keyword>
<evidence type="ECO:0000256" key="1">
    <source>
        <dbReference type="ARBA" id="ARBA00001933"/>
    </source>
</evidence>
<dbReference type="RefSeq" id="WP_121660451.1">
    <property type="nucleotide sequence ID" value="NZ_BMEK01000004.1"/>
</dbReference>
<accession>A0A3L7IS53</accession>
<evidence type="ECO:0000256" key="3">
    <source>
        <dbReference type="ARBA" id="ARBA00022898"/>
    </source>
</evidence>
<keyword evidence="7" id="KW-1185">Reference proteome</keyword>
<reference evidence="6 7" key="1">
    <citation type="submission" date="2018-10" db="EMBL/GenBank/DDBJ databases">
        <authorList>
            <person name="Li J."/>
        </authorList>
    </citation>
    <scope>NUCLEOTIDE SEQUENCE [LARGE SCALE GENOMIC DNA]</scope>
    <source>
        <strain evidence="6 7">ZD1-4</strain>
    </source>
</reference>
<dbReference type="Gene3D" id="3.90.1150.10">
    <property type="entry name" value="Aspartate Aminotransferase, domain 1"/>
    <property type="match status" value="1"/>
</dbReference>
<keyword evidence="3 4" id="KW-0663">Pyridoxal phosphate</keyword>
<dbReference type="CDD" id="cd00614">
    <property type="entry name" value="CGS_like"/>
    <property type="match status" value="1"/>
</dbReference>
<proteinExistence type="inferred from homology"/>
<gene>
    <name evidence="6" type="ORF">D9V28_14570</name>
</gene>
<dbReference type="AlphaFoldDB" id="A0A3L7IS53"/>
<dbReference type="FunFam" id="3.40.640.10:FF:000009">
    <property type="entry name" value="Cystathionine gamma-synthase homolog"/>
    <property type="match status" value="1"/>
</dbReference>
<comment type="cofactor">
    <cofactor evidence="1 5">
        <name>pyridoxal 5'-phosphate</name>
        <dbReference type="ChEBI" id="CHEBI:597326"/>
    </cofactor>
</comment>
<dbReference type="Proteomes" id="UP000282460">
    <property type="component" value="Unassembled WGS sequence"/>
</dbReference>
<feature type="modified residue" description="N6-(pyridoxal phosphate)lysine" evidence="4">
    <location>
        <position position="207"/>
    </location>
</feature>
<dbReference type="PIRSF" id="PIRSF001434">
    <property type="entry name" value="CGS"/>
    <property type="match status" value="1"/>
</dbReference>
<dbReference type="NCBIfam" id="NF005871">
    <property type="entry name" value="PRK07811.1"/>
    <property type="match status" value="1"/>
</dbReference>
<dbReference type="OrthoDB" id="9780685at2"/>
<dbReference type="InterPro" id="IPR015422">
    <property type="entry name" value="PyrdxlP-dep_Trfase_small"/>
</dbReference>
<dbReference type="EMBL" id="RCWJ01000005">
    <property type="protein sequence ID" value="RLQ80977.1"/>
    <property type="molecule type" value="Genomic_DNA"/>
</dbReference>
<dbReference type="InterPro" id="IPR015424">
    <property type="entry name" value="PyrdxlP-dep_Trfase"/>
</dbReference>
<evidence type="ECO:0000256" key="4">
    <source>
        <dbReference type="PIRSR" id="PIRSR001434-2"/>
    </source>
</evidence>
<dbReference type="GO" id="GO:0005737">
    <property type="term" value="C:cytoplasm"/>
    <property type="evidence" value="ECO:0007669"/>
    <property type="project" value="TreeGrafter"/>
</dbReference>
<dbReference type="GO" id="GO:0030170">
    <property type="term" value="F:pyridoxal phosphate binding"/>
    <property type="evidence" value="ECO:0007669"/>
    <property type="project" value="InterPro"/>
</dbReference>
<organism evidence="6 7">
    <name type="scientific">Mycetocola zhadangensis</name>
    <dbReference type="NCBI Taxonomy" id="1164595"/>
    <lineage>
        <taxon>Bacteria</taxon>
        <taxon>Bacillati</taxon>
        <taxon>Actinomycetota</taxon>
        <taxon>Actinomycetes</taxon>
        <taxon>Micrococcales</taxon>
        <taxon>Microbacteriaceae</taxon>
        <taxon>Mycetocola</taxon>
    </lineage>
</organism>
<dbReference type="Gene3D" id="3.40.640.10">
    <property type="entry name" value="Type I PLP-dependent aspartate aminotransferase-like (Major domain)"/>
    <property type="match status" value="1"/>
</dbReference>
<dbReference type="PANTHER" id="PTHR11808">
    <property type="entry name" value="TRANS-SULFURATION ENZYME FAMILY MEMBER"/>
    <property type="match status" value="1"/>
</dbReference>
<dbReference type="GO" id="GO:0004123">
    <property type="term" value="F:cystathionine gamma-lyase activity"/>
    <property type="evidence" value="ECO:0007669"/>
    <property type="project" value="TreeGrafter"/>
</dbReference>
<evidence type="ECO:0000256" key="5">
    <source>
        <dbReference type="RuleBase" id="RU362118"/>
    </source>
</evidence>
<evidence type="ECO:0000313" key="7">
    <source>
        <dbReference type="Proteomes" id="UP000282460"/>
    </source>
</evidence>
<evidence type="ECO:0000256" key="2">
    <source>
        <dbReference type="ARBA" id="ARBA00009077"/>
    </source>
</evidence>
<comment type="caution">
    <text evidence="6">The sequence shown here is derived from an EMBL/GenBank/DDBJ whole genome shotgun (WGS) entry which is preliminary data.</text>
</comment>
<sequence>MSDKKTPKKKQGFATRAIHAGQNFDPTTGAVIPPIYQSSTFVQTHIGGLRGGYEYGRGGNPTRNGLEEQLAALEGGKHGISFASGLAAEDALLRGILSPGDHVILGNDAYGGTYRLINKIFGAWGVTHTVVDMSNLRTVQTAITANTKVLWVETPSNPLMKITDIAELAEVGHAAGLTVVVDNTFASPALQQPLTLGADVVVHSTTKYLGGHSDVIGGALVMNDDEIHEKVRFMQFAAGAVSAPMDAFLTSRGIKTLDVRMHRHSENAQAIAEYFAGHPAVETVYYPGLESHPGHALAASQMSRFGGMLSVAFTGGEKVAKRFAEKTRVFQLAESLGGIESLVNYPAEMTHASVAGTELAVPANVIRLSVGLESVDDLLADVERAIGKALKKR</sequence>
<dbReference type="GO" id="GO:0019346">
    <property type="term" value="P:transsulfuration"/>
    <property type="evidence" value="ECO:0007669"/>
    <property type="project" value="InterPro"/>
</dbReference>
<dbReference type="EC" id="2.5.1.48" evidence="6"/>
<dbReference type="PROSITE" id="PS00868">
    <property type="entry name" value="CYS_MET_METAB_PP"/>
    <property type="match status" value="1"/>
</dbReference>
<dbReference type="Pfam" id="PF01053">
    <property type="entry name" value="Cys_Met_Meta_PP"/>
    <property type="match status" value="1"/>
</dbReference>